<sequence>MSPAELDAVARKITIAFAAVGIIYVGALIAKLFTYTIAWVRPGRKLRKYGQWAVVTGATDGIGKAYCYEMAKQKLDVVVMGRTESKVKELCSALETKYGVKTLALVEDFSAADQAMFDRVAGALKGLDVGVLINNVGMSYPHAKYFTEVDSKLIDDLIRINIYTTTQMTKTVLPGMEARRRGAVVFIGSGSATVLPTDPLYGVYAGAKGYVEQFARALAVECKPRGVDVQLQAPLFVATKMAKIRKGSLTAPAPAVYARWGTGAIGYETVTTPYWVHTIMWGIISLMPLKLWDAIRMSQVRSIRKRALAKKGKKSS</sequence>
<dbReference type="PRINTS" id="PR00081">
    <property type="entry name" value="GDHRDH"/>
</dbReference>
<dbReference type="CDD" id="cd05356">
    <property type="entry name" value="17beta-HSD1_like_SDR_c"/>
    <property type="match status" value="1"/>
</dbReference>
<dbReference type="SUPFAM" id="SSF51735">
    <property type="entry name" value="NAD(P)-binding Rossmann-fold domains"/>
    <property type="match status" value="1"/>
</dbReference>
<dbReference type="InterPro" id="IPR020904">
    <property type="entry name" value="Sc_DH/Rdtase_CS"/>
</dbReference>
<evidence type="ECO:0000313" key="6">
    <source>
        <dbReference type="EMBL" id="CAD8244949.1"/>
    </source>
</evidence>
<dbReference type="InterPro" id="IPR002347">
    <property type="entry name" value="SDR_fam"/>
</dbReference>
<evidence type="ECO:0000256" key="3">
    <source>
        <dbReference type="ARBA" id="ARBA00022857"/>
    </source>
</evidence>
<comment type="similarity">
    <text evidence="2">Belongs to the short-chain dehydrogenases/reductases (SDR) family.</text>
</comment>
<dbReference type="InterPro" id="IPR051019">
    <property type="entry name" value="VLCFA-Steroid_DH"/>
</dbReference>
<dbReference type="EMBL" id="HBDZ01011633">
    <property type="protein sequence ID" value="CAD8244949.1"/>
    <property type="molecule type" value="Transcribed_RNA"/>
</dbReference>
<dbReference type="PROSITE" id="PS00061">
    <property type="entry name" value="ADH_SHORT"/>
    <property type="match status" value="1"/>
</dbReference>
<dbReference type="Pfam" id="PF00106">
    <property type="entry name" value="adh_short"/>
    <property type="match status" value="1"/>
</dbReference>
<keyword evidence="5" id="KW-0472">Membrane</keyword>
<feature type="transmembrane region" description="Helical" evidence="5">
    <location>
        <begin position="15"/>
        <end position="40"/>
    </location>
</feature>
<name>A0A7R9TTQ6_9VIRI</name>
<dbReference type="GO" id="GO:0005783">
    <property type="term" value="C:endoplasmic reticulum"/>
    <property type="evidence" value="ECO:0007669"/>
    <property type="project" value="UniProtKB-SubCell"/>
</dbReference>
<evidence type="ECO:0008006" key="7">
    <source>
        <dbReference type="Google" id="ProtNLM"/>
    </source>
</evidence>
<dbReference type="Gene3D" id="3.40.50.720">
    <property type="entry name" value="NAD(P)-binding Rossmann-like Domain"/>
    <property type="match status" value="1"/>
</dbReference>
<keyword evidence="4" id="KW-0560">Oxidoreductase</keyword>
<protein>
    <recommendedName>
        <fullName evidence="7">Very-long-chain 3-oxoacyl-CoA reductase</fullName>
    </recommendedName>
</protein>
<organism evidence="6">
    <name type="scientific">Prasinoderma coloniale</name>
    <dbReference type="NCBI Taxonomy" id="156133"/>
    <lineage>
        <taxon>Eukaryota</taxon>
        <taxon>Viridiplantae</taxon>
        <taxon>Prasinodermophyta</taxon>
        <taxon>Prasinodermophyceae</taxon>
        <taxon>Prasinodermales</taxon>
        <taxon>Prasinodermaceae</taxon>
        <taxon>Prasinoderma</taxon>
    </lineage>
</organism>
<dbReference type="AlphaFoldDB" id="A0A7R9TTQ6"/>
<evidence type="ECO:0000256" key="2">
    <source>
        <dbReference type="ARBA" id="ARBA00006484"/>
    </source>
</evidence>
<dbReference type="InterPro" id="IPR036291">
    <property type="entry name" value="NAD(P)-bd_dom_sf"/>
</dbReference>
<evidence type="ECO:0000256" key="4">
    <source>
        <dbReference type="ARBA" id="ARBA00023002"/>
    </source>
</evidence>
<reference evidence="6" key="1">
    <citation type="submission" date="2021-01" db="EMBL/GenBank/DDBJ databases">
        <authorList>
            <person name="Corre E."/>
            <person name="Pelletier E."/>
            <person name="Niang G."/>
            <person name="Scheremetjew M."/>
            <person name="Finn R."/>
            <person name="Kale V."/>
            <person name="Holt S."/>
            <person name="Cochrane G."/>
            <person name="Meng A."/>
            <person name="Brown T."/>
            <person name="Cohen L."/>
        </authorList>
    </citation>
    <scope>NUCLEOTIDE SEQUENCE</scope>
    <source>
        <strain evidence="6">CCMP1413</strain>
    </source>
</reference>
<keyword evidence="5" id="KW-1133">Transmembrane helix</keyword>
<dbReference type="FunFam" id="3.40.50.720:FF:000137">
    <property type="entry name" value="Hydroxysteroid (17-beta) dehydrogenase 3"/>
    <property type="match status" value="1"/>
</dbReference>
<proteinExistence type="inferred from homology"/>
<accession>A0A7R9TTQ6</accession>
<dbReference type="GO" id="GO:0016491">
    <property type="term" value="F:oxidoreductase activity"/>
    <property type="evidence" value="ECO:0007669"/>
    <property type="project" value="UniProtKB-KW"/>
</dbReference>
<dbReference type="PANTHER" id="PTHR43899">
    <property type="entry name" value="RH59310P"/>
    <property type="match status" value="1"/>
</dbReference>
<dbReference type="PIRSF" id="PIRSF000126">
    <property type="entry name" value="11-beta-HSD1"/>
    <property type="match status" value="1"/>
</dbReference>
<evidence type="ECO:0000256" key="1">
    <source>
        <dbReference type="ARBA" id="ARBA00004240"/>
    </source>
</evidence>
<evidence type="ECO:0000256" key="5">
    <source>
        <dbReference type="SAM" id="Phobius"/>
    </source>
</evidence>
<gene>
    <name evidence="6" type="ORF">PCOL08062_LOCUS8893</name>
</gene>
<keyword evidence="5" id="KW-0812">Transmembrane</keyword>
<dbReference type="PANTHER" id="PTHR43899:SF13">
    <property type="entry name" value="RH59310P"/>
    <property type="match status" value="1"/>
</dbReference>
<keyword evidence="3" id="KW-0521">NADP</keyword>
<comment type="subcellular location">
    <subcellularLocation>
        <location evidence="1">Endoplasmic reticulum</location>
    </subcellularLocation>
</comment>